<accession>A0A2T3Z3K5</accession>
<keyword evidence="3" id="KW-1185">Reference proteome</keyword>
<evidence type="ECO:0000313" key="2">
    <source>
        <dbReference type="EMBL" id="PTB39383.1"/>
    </source>
</evidence>
<dbReference type="Proteomes" id="UP000240493">
    <property type="component" value="Unassembled WGS sequence"/>
</dbReference>
<organism evidence="2 3">
    <name type="scientific">Trichoderma asperellum (strain ATCC 204424 / CBS 433.97 / NBRC 101777)</name>
    <dbReference type="NCBI Taxonomy" id="1042311"/>
    <lineage>
        <taxon>Eukaryota</taxon>
        <taxon>Fungi</taxon>
        <taxon>Dikarya</taxon>
        <taxon>Ascomycota</taxon>
        <taxon>Pezizomycotina</taxon>
        <taxon>Sordariomycetes</taxon>
        <taxon>Hypocreomycetidae</taxon>
        <taxon>Hypocreales</taxon>
        <taxon>Hypocreaceae</taxon>
        <taxon>Trichoderma</taxon>
    </lineage>
</organism>
<proteinExistence type="predicted"/>
<feature type="signal peptide" evidence="1">
    <location>
        <begin position="1"/>
        <end position="16"/>
    </location>
</feature>
<evidence type="ECO:0008006" key="4">
    <source>
        <dbReference type="Google" id="ProtNLM"/>
    </source>
</evidence>
<reference evidence="2 3" key="1">
    <citation type="submission" date="2016-07" db="EMBL/GenBank/DDBJ databases">
        <title>Multiple horizontal gene transfer events from other fungi enriched the ability of initially mycotrophic Trichoderma (Ascomycota) to feed on dead plant biomass.</title>
        <authorList>
            <consortium name="DOE Joint Genome Institute"/>
            <person name="Aerts A."/>
            <person name="Atanasova L."/>
            <person name="Chenthamara K."/>
            <person name="Zhang J."/>
            <person name="Grujic M."/>
            <person name="Henrissat B."/>
            <person name="Kuo A."/>
            <person name="Salamov A."/>
            <person name="Lipzen A."/>
            <person name="Labutti K."/>
            <person name="Barry K."/>
            <person name="Miao Y."/>
            <person name="Rahimi M.J."/>
            <person name="Shen Q."/>
            <person name="Grigoriev I.V."/>
            <person name="Kubicek C.P."/>
            <person name="Druzhinina I.S."/>
        </authorList>
    </citation>
    <scope>NUCLEOTIDE SEQUENCE [LARGE SCALE GENOMIC DNA]</scope>
    <source>
        <strain evidence="2 3">CBS 433.97</strain>
    </source>
</reference>
<evidence type="ECO:0000256" key="1">
    <source>
        <dbReference type="SAM" id="SignalP"/>
    </source>
</evidence>
<dbReference type="OrthoDB" id="3641074at2759"/>
<keyword evidence="1" id="KW-0732">Signal</keyword>
<name>A0A2T3Z3K5_TRIA4</name>
<dbReference type="STRING" id="1042311.A0A2T3Z3K5"/>
<feature type="chain" id="PRO_5015557584" description="Clock-controlled pheromone ccg-4" evidence="1">
    <location>
        <begin position="17"/>
        <end position="207"/>
    </location>
</feature>
<gene>
    <name evidence="2" type="ORF">M441DRAFT_144740</name>
</gene>
<evidence type="ECO:0000313" key="3">
    <source>
        <dbReference type="Proteomes" id="UP000240493"/>
    </source>
</evidence>
<dbReference type="AlphaFoldDB" id="A0A2T3Z3K5"/>
<dbReference type="EMBL" id="KZ679264">
    <property type="protein sequence ID" value="PTB39383.1"/>
    <property type="molecule type" value="Genomic_DNA"/>
</dbReference>
<protein>
    <recommendedName>
        <fullName evidence="4">Clock-controlled pheromone ccg-4</fullName>
    </recommendedName>
</protein>
<sequence>MKFLTAITLFATAAIAAPNPEPWCWRVGESCWKAKRANDVFNIAVRAVGGLESGVEARSEPVGGIPNDVAFEAIKGIENLAILVAQASNDPKAFFGNHTEPAKRDLQEEEKRWCWRVGESCWKAKRTDEIQEDKRWCWRVGESCWKAKRVAEALLDATIEGDEKRSVETEDSPAKRWCWRVGESCWKAKRNIEFIQDQARSLIESLQ</sequence>